<evidence type="ECO:0000313" key="2">
    <source>
        <dbReference type="EMBL" id="MDR4174548.1"/>
    </source>
</evidence>
<sequence length="97" mass="11074">MKLEKIERKLNALYMDLKYAQLFTSEDSVTDEVNTVMENIKGILTEPKEKLMVSALKEIAQQLDLVLKEVSYGQNVVNLSEAKDSLQEIITNLEKLN</sequence>
<geneLocation type="plasmid" evidence="1 4">
    <name>2</name>
</geneLocation>
<reference evidence="2" key="2">
    <citation type="submission" date="2019-07" db="EMBL/GenBank/DDBJ databases">
        <title>Phylogenomic Reclassification of ATCC Bacillus Strains and Various Taxa within the Genus Bacillus.</title>
        <authorList>
            <person name="Riojas M.A."/>
            <person name="Frank A.M."/>
            <person name="Fenn S.L."/>
            <person name="King S.P."/>
            <person name="Brower S.M."/>
            <person name="Hazbon M.H."/>
        </authorList>
    </citation>
    <scope>NUCLEOTIDE SEQUENCE</scope>
    <source>
        <strain evidence="2">ATCC 35646</strain>
    </source>
</reference>
<dbReference type="Proteomes" id="UP000501107">
    <property type="component" value="Plasmid unnamed3"/>
</dbReference>
<dbReference type="KEGG" id="btw:BF38_5693"/>
<reference evidence="3 5" key="3">
    <citation type="submission" date="2020-05" db="EMBL/GenBank/DDBJ databases">
        <title>FDA dAtabase for Regulatory Grade micrObial Sequences (FDA-ARGOS): Supporting development and validation of Infectious Disease Dx tests.</title>
        <authorList>
            <person name="Nelson B."/>
            <person name="Plummer A."/>
            <person name="Tallon L."/>
            <person name="Sadzewicz L."/>
            <person name="Zhao X."/>
            <person name="Vavikolanu K."/>
            <person name="Mehta A."/>
            <person name="Aluvathingal J."/>
            <person name="Nadendla S."/>
            <person name="Myers T."/>
            <person name="Yan Y."/>
            <person name="Sichtig H."/>
        </authorList>
    </citation>
    <scope>NUCLEOTIDE SEQUENCE [LARGE SCALE GENOMIC DNA]</scope>
    <source>
        <strain evidence="3 5">FDAARGOS_795</strain>
        <plasmid evidence="3 5">unnamed3</plasmid>
    </source>
</reference>
<dbReference type="Proteomes" id="UP001181533">
    <property type="component" value="Unassembled WGS sequence"/>
</dbReference>
<reference evidence="1 4" key="1">
    <citation type="journal article" date="2015" name="Genome Announc.">
        <title>Complete genome sequences for 35 biothreat assay-relevant bacillus species.</title>
        <authorList>
            <person name="Johnson S.L."/>
            <person name="Daligault H.E."/>
            <person name="Davenport K.W."/>
            <person name="Jaissle J."/>
            <person name="Frey K.G."/>
            <person name="Ladner J.T."/>
            <person name="Broomall S.M."/>
            <person name="Bishop-Lilly K.A."/>
            <person name="Bruce D.C."/>
            <person name="Gibbons H.S."/>
            <person name="Coyne S.R."/>
            <person name="Lo C.C."/>
            <person name="Meincke L."/>
            <person name="Munk A.C."/>
            <person name="Koroleva G.I."/>
            <person name="Rosenzweig C.N."/>
            <person name="Palacios G.F."/>
            <person name="Redden C.L."/>
            <person name="Minogue T.D."/>
            <person name="Chain P.S."/>
        </authorList>
    </citation>
    <scope>NUCLEOTIDE SEQUENCE [LARGE SCALE GENOMIC DNA]</scope>
    <source>
        <strain evidence="1 4">HD1011</strain>
        <plasmid evidence="1 4">2</plasmid>
    </source>
</reference>
<dbReference type="EMBL" id="CP053979">
    <property type="protein sequence ID" value="QKH22850.1"/>
    <property type="molecule type" value="Genomic_DNA"/>
</dbReference>
<dbReference type="EMBL" id="CP009334">
    <property type="protein sequence ID" value="AJG74087.1"/>
    <property type="molecule type" value="Genomic_DNA"/>
</dbReference>
<accession>A0A0B5NL33</accession>
<dbReference type="AlphaFoldDB" id="A0A0B5NL33"/>
<name>A0A0B5NL33_BACTU</name>
<evidence type="ECO:0000313" key="1">
    <source>
        <dbReference type="EMBL" id="AJG74087.1"/>
    </source>
</evidence>
<geneLocation type="plasmid" evidence="3 5">
    <name>unnamed3</name>
</geneLocation>
<dbReference type="Proteomes" id="UP000031876">
    <property type="component" value="Plasmid 2"/>
</dbReference>
<organism evidence="3 5">
    <name type="scientific">Bacillus thuringiensis</name>
    <dbReference type="NCBI Taxonomy" id="1428"/>
    <lineage>
        <taxon>Bacteria</taxon>
        <taxon>Bacillati</taxon>
        <taxon>Bacillota</taxon>
        <taxon>Bacilli</taxon>
        <taxon>Bacillales</taxon>
        <taxon>Bacillaceae</taxon>
        <taxon>Bacillus</taxon>
        <taxon>Bacillus cereus group</taxon>
    </lineage>
</organism>
<evidence type="ECO:0000313" key="4">
    <source>
        <dbReference type="Proteomes" id="UP000031876"/>
    </source>
</evidence>
<dbReference type="RefSeq" id="WP_000764152.1">
    <property type="nucleotide sequence ID" value="NZ_CP009334.1"/>
</dbReference>
<dbReference type="EMBL" id="VKQN01000001">
    <property type="protein sequence ID" value="MDR4174548.1"/>
    <property type="molecule type" value="Genomic_DNA"/>
</dbReference>
<gene>
    <name evidence="1" type="ORF">BF38_5693</name>
    <name evidence="2" type="ORF">FO599_00200</name>
    <name evidence="3" type="ORF">FOC89_02395</name>
</gene>
<proteinExistence type="predicted"/>
<keyword evidence="3" id="KW-0614">Plasmid</keyword>
<evidence type="ECO:0000313" key="5">
    <source>
        <dbReference type="Proteomes" id="UP000501107"/>
    </source>
</evidence>
<evidence type="ECO:0000313" key="3">
    <source>
        <dbReference type="EMBL" id="QKH22850.1"/>
    </source>
</evidence>
<protein>
    <submittedName>
        <fullName evidence="3">Uncharacterized protein</fullName>
    </submittedName>
</protein>